<accession>A0A8H3XIX6</accession>
<dbReference type="EMBL" id="WTPW01000887">
    <property type="protein sequence ID" value="KAF0471694.1"/>
    <property type="molecule type" value="Genomic_DNA"/>
</dbReference>
<organism evidence="1 2">
    <name type="scientific">Gigaspora margarita</name>
    <dbReference type="NCBI Taxonomy" id="4874"/>
    <lineage>
        <taxon>Eukaryota</taxon>
        <taxon>Fungi</taxon>
        <taxon>Fungi incertae sedis</taxon>
        <taxon>Mucoromycota</taxon>
        <taxon>Glomeromycotina</taxon>
        <taxon>Glomeromycetes</taxon>
        <taxon>Diversisporales</taxon>
        <taxon>Gigasporaceae</taxon>
        <taxon>Gigaspora</taxon>
    </lineage>
</organism>
<evidence type="ECO:0000313" key="1">
    <source>
        <dbReference type="EMBL" id="KAF0471694.1"/>
    </source>
</evidence>
<protein>
    <submittedName>
        <fullName evidence="1">Uncharacterized protein</fullName>
    </submittedName>
</protein>
<dbReference type="AlphaFoldDB" id="A0A8H3XIX6"/>
<name>A0A8H3XIX6_GIGMA</name>
<dbReference type="Proteomes" id="UP000439903">
    <property type="component" value="Unassembled WGS sequence"/>
</dbReference>
<gene>
    <name evidence="1" type="ORF">F8M41_025149</name>
</gene>
<sequence>MMMNKQTPQKRTKYSSDRNTSEIYEPVDWIDREANTDPDLTKILFNGHKTMTTISASVTLLHDDSKLEFNPLNKGLNNKNGLMSQEPNSSIHRNKCRQEMLTSDSDQHTFDPLEYPEITTDCINSENYDFITEHINSEDYISNGPTIILLKKRGLFHLFCFYYHQPFFFGLGIKFDSTFLSHLFHCEKIISLFIKIERLHVNIKPINMA</sequence>
<proteinExistence type="predicted"/>
<comment type="caution">
    <text evidence="1">The sequence shown here is derived from an EMBL/GenBank/DDBJ whole genome shotgun (WGS) entry which is preliminary data.</text>
</comment>
<evidence type="ECO:0000313" key="2">
    <source>
        <dbReference type="Proteomes" id="UP000439903"/>
    </source>
</evidence>
<keyword evidence="2" id="KW-1185">Reference proteome</keyword>
<reference evidence="1 2" key="1">
    <citation type="journal article" date="2019" name="Environ. Microbiol.">
        <title>At the nexus of three kingdoms: the genome of the mycorrhizal fungus Gigaspora margarita provides insights into plant, endobacterial and fungal interactions.</title>
        <authorList>
            <person name="Venice F."/>
            <person name="Ghignone S."/>
            <person name="Salvioli di Fossalunga A."/>
            <person name="Amselem J."/>
            <person name="Novero M."/>
            <person name="Xianan X."/>
            <person name="Sedzielewska Toro K."/>
            <person name="Morin E."/>
            <person name="Lipzen A."/>
            <person name="Grigoriev I.V."/>
            <person name="Henrissat B."/>
            <person name="Martin F.M."/>
            <person name="Bonfante P."/>
        </authorList>
    </citation>
    <scope>NUCLEOTIDE SEQUENCE [LARGE SCALE GENOMIC DNA]</scope>
    <source>
        <strain evidence="1 2">BEG34</strain>
    </source>
</reference>